<comment type="caution">
    <text evidence="3">The sequence shown here is derived from an EMBL/GenBank/DDBJ whole genome shotgun (WGS) entry which is preliminary data.</text>
</comment>
<keyword evidence="3" id="KW-0808">Transferase</keyword>
<dbReference type="EC" id="2.4.-.-" evidence="3"/>
<dbReference type="PANTHER" id="PTHR45947:SF3">
    <property type="entry name" value="SULFOQUINOVOSYL TRANSFERASE SQD2"/>
    <property type="match status" value="1"/>
</dbReference>
<evidence type="ECO:0000259" key="2">
    <source>
        <dbReference type="Pfam" id="PF13439"/>
    </source>
</evidence>
<name>A0ABU9DDN1_9BACL</name>
<evidence type="ECO:0000259" key="1">
    <source>
        <dbReference type="Pfam" id="PF00534"/>
    </source>
</evidence>
<feature type="domain" description="Glycosyl transferase family 1" evidence="1">
    <location>
        <begin position="179"/>
        <end position="346"/>
    </location>
</feature>
<proteinExistence type="predicted"/>
<dbReference type="Pfam" id="PF00534">
    <property type="entry name" value="Glycos_transf_1"/>
    <property type="match status" value="1"/>
</dbReference>
<dbReference type="EMBL" id="JBBPCC010000001">
    <property type="protein sequence ID" value="MEK8126956.1"/>
    <property type="molecule type" value="Genomic_DNA"/>
</dbReference>
<dbReference type="Pfam" id="PF13439">
    <property type="entry name" value="Glyco_transf_4"/>
    <property type="match status" value="1"/>
</dbReference>
<protein>
    <submittedName>
        <fullName evidence="3">Glycosyltransferase family 4 protein</fullName>
        <ecNumber evidence="3">2.4.-.-</ecNumber>
    </submittedName>
</protein>
<dbReference type="PANTHER" id="PTHR45947">
    <property type="entry name" value="SULFOQUINOVOSYL TRANSFERASE SQD2"/>
    <property type="match status" value="1"/>
</dbReference>
<dbReference type="Gene3D" id="3.40.50.2000">
    <property type="entry name" value="Glycogen Phosphorylase B"/>
    <property type="match status" value="2"/>
</dbReference>
<reference evidence="3 4" key="1">
    <citation type="submission" date="2024-04" db="EMBL/GenBank/DDBJ databases">
        <title>draft genome sequnece of Paenibacillus filicis.</title>
        <authorList>
            <person name="Kim D.-U."/>
        </authorList>
    </citation>
    <scope>NUCLEOTIDE SEQUENCE [LARGE SCALE GENOMIC DNA]</scope>
    <source>
        <strain evidence="3 4">KACC14197</strain>
    </source>
</reference>
<organism evidence="3 4">
    <name type="scientific">Paenibacillus filicis</name>
    <dbReference type="NCBI Taxonomy" id="669464"/>
    <lineage>
        <taxon>Bacteria</taxon>
        <taxon>Bacillati</taxon>
        <taxon>Bacillota</taxon>
        <taxon>Bacilli</taxon>
        <taxon>Bacillales</taxon>
        <taxon>Paenibacillaceae</taxon>
        <taxon>Paenibacillus</taxon>
    </lineage>
</organism>
<dbReference type="RefSeq" id="WP_341413998.1">
    <property type="nucleotide sequence ID" value="NZ_JBBPCC010000001.1"/>
</dbReference>
<feature type="domain" description="Glycosyltransferase subfamily 4-like N-terminal" evidence="2">
    <location>
        <begin position="16"/>
        <end position="165"/>
    </location>
</feature>
<dbReference type="SUPFAM" id="SSF53756">
    <property type="entry name" value="UDP-Glycosyltransferase/glycogen phosphorylase"/>
    <property type="match status" value="1"/>
</dbReference>
<evidence type="ECO:0000313" key="4">
    <source>
        <dbReference type="Proteomes" id="UP001469365"/>
    </source>
</evidence>
<dbReference type="GO" id="GO:0016757">
    <property type="term" value="F:glycosyltransferase activity"/>
    <property type="evidence" value="ECO:0007669"/>
    <property type="project" value="UniProtKB-KW"/>
</dbReference>
<accession>A0ABU9DDN1</accession>
<gene>
    <name evidence="3" type="ORF">WMW72_03435</name>
</gene>
<dbReference type="InterPro" id="IPR001296">
    <property type="entry name" value="Glyco_trans_1"/>
</dbReference>
<dbReference type="InterPro" id="IPR028098">
    <property type="entry name" value="Glyco_trans_4-like_N"/>
</dbReference>
<evidence type="ECO:0000313" key="3">
    <source>
        <dbReference type="EMBL" id="MEK8126956.1"/>
    </source>
</evidence>
<dbReference type="Proteomes" id="UP001469365">
    <property type="component" value="Unassembled WGS sequence"/>
</dbReference>
<dbReference type="CDD" id="cd03801">
    <property type="entry name" value="GT4_PimA-like"/>
    <property type="match status" value="1"/>
</dbReference>
<dbReference type="InterPro" id="IPR050194">
    <property type="entry name" value="Glycosyltransferase_grp1"/>
</dbReference>
<keyword evidence="3" id="KW-0328">Glycosyltransferase</keyword>
<keyword evidence="4" id="KW-1185">Reference proteome</keyword>
<sequence>MKKMKLLILSPVAERGGAERVMVDILKHLNADRFMAEVVFFQQGSLVQEVERLGCRTHVLEAARLRNITSYFRVIGQLRGLIRSQGIDLIVNWMPKAHLYGGVAARLEKKPAVWWQHGVPDKHWLDRLVSRIPATGVLCPSLISKHYQEKLKPGAPVLLNNLGVDLQEFPLANPEGSDFRPVHGIPEEAVVFAFLGRLQRWKRPDVVIRAFNRVSRKHQVYMLVIGGALFGLETDYEEELRAIALESDHPERIIFLGHQQQVAPILAVTDVVVHASLLEPFGMVITESMALGKTVLAVGRGGPKEIINSGFDGLLYDGTEDQLVELMESIVEGKFSLQTLGKNARSTVESRFTAYKMAERFEHNLHTLVSSK</sequence>